<evidence type="ECO:0000256" key="7">
    <source>
        <dbReference type="ARBA" id="ARBA00023316"/>
    </source>
</evidence>
<dbReference type="Proteomes" id="UP000250321">
    <property type="component" value="Unassembled WGS sequence"/>
</dbReference>
<keyword evidence="6 8" id="KW-0472">Membrane</keyword>
<reference evidence="9 10" key="1">
    <citation type="submission" date="2018-02" db="EMBL/GenBank/DDBJ databases">
        <title>Draft genome of wild Prunus yedoensis var. nudiflora.</title>
        <authorList>
            <person name="Baek S."/>
            <person name="Kim J.-H."/>
            <person name="Choi K."/>
            <person name="Kim G.-B."/>
            <person name="Cho A."/>
            <person name="Jang H."/>
            <person name="Shin C.-H."/>
            <person name="Yu H.-J."/>
            <person name="Mun J.-H."/>
        </authorList>
    </citation>
    <scope>NUCLEOTIDE SEQUENCE [LARGE SCALE GENOMIC DNA]</scope>
    <source>
        <strain evidence="10">cv. Jeju island</strain>
        <tissue evidence="9">Leaf</tissue>
    </source>
</reference>
<evidence type="ECO:0000313" key="9">
    <source>
        <dbReference type="EMBL" id="PQQ05395.1"/>
    </source>
</evidence>
<dbReference type="OrthoDB" id="72851at2759"/>
<feature type="transmembrane region" description="Helical" evidence="8">
    <location>
        <begin position="194"/>
        <end position="215"/>
    </location>
</feature>
<dbReference type="InterPro" id="IPR005150">
    <property type="entry name" value="Cellulose_synth"/>
</dbReference>
<comment type="caution">
    <text evidence="9">The sequence shown here is derived from an EMBL/GenBank/DDBJ whole genome shotgun (WGS) entry which is preliminary data.</text>
</comment>
<dbReference type="GO" id="GO:0071555">
    <property type="term" value="P:cell wall organization"/>
    <property type="evidence" value="ECO:0007669"/>
    <property type="project" value="UniProtKB-KW"/>
</dbReference>
<feature type="transmembrane region" description="Helical" evidence="8">
    <location>
        <begin position="364"/>
        <end position="382"/>
    </location>
</feature>
<dbReference type="PANTHER" id="PTHR13301">
    <property type="entry name" value="X-BOX TRANSCRIPTION FACTOR-RELATED"/>
    <property type="match status" value="1"/>
</dbReference>
<dbReference type="EMBL" id="PJQY01001091">
    <property type="protein sequence ID" value="PQQ05395.1"/>
    <property type="molecule type" value="Genomic_DNA"/>
</dbReference>
<dbReference type="AlphaFoldDB" id="A0A314YAG7"/>
<organism evidence="9 10">
    <name type="scientific">Prunus yedoensis var. nudiflora</name>
    <dbReference type="NCBI Taxonomy" id="2094558"/>
    <lineage>
        <taxon>Eukaryota</taxon>
        <taxon>Viridiplantae</taxon>
        <taxon>Streptophyta</taxon>
        <taxon>Embryophyta</taxon>
        <taxon>Tracheophyta</taxon>
        <taxon>Spermatophyta</taxon>
        <taxon>Magnoliopsida</taxon>
        <taxon>eudicotyledons</taxon>
        <taxon>Gunneridae</taxon>
        <taxon>Pentapetalae</taxon>
        <taxon>rosids</taxon>
        <taxon>fabids</taxon>
        <taxon>Rosales</taxon>
        <taxon>Rosaceae</taxon>
        <taxon>Amygdaloideae</taxon>
        <taxon>Amygdaleae</taxon>
        <taxon>Prunus</taxon>
    </lineage>
</organism>
<feature type="transmembrane region" description="Helical" evidence="8">
    <location>
        <begin position="394"/>
        <end position="412"/>
    </location>
</feature>
<evidence type="ECO:0000256" key="2">
    <source>
        <dbReference type="ARBA" id="ARBA00022676"/>
    </source>
</evidence>
<dbReference type="GO" id="GO:0016020">
    <property type="term" value="C:membrane"/>
    <property type="evidence" value="ECO:0007669"/>
    <property type="project" value="InterPro"/>
</dbReference>
<evidence type="ECO:0000313" key="10">
    <source>
        <dbReference type="Proteomes" id="UP000250321"/>
    </source>
</evidence>
<dbReference type="GO" id="GO:0016760">
    <property type="term" value="F:cellulose synthase (UDP-forming) activity"/>
    <property type="evidence" value="ECO:0007669"/>
    <property type="project" value="InterPro"/>
</dbReference>
<accession>A0A314YAG7</accession>
<keyword evidence="7" id="KW-0961">Cell wall biogenesis/degradation</keyword>
<sequence>MDEAEGNEIAYVQFPQNFENVTKNELYSNSLRVICEVEFHGLDGYGGPLYIGSGCFHRRDILCGRNKFIKGCKSEIKWEISRKREETGIHELEENSRSLASCAFEENTEWGKEMGLKYGCPVEDVITGLSIQCRGWKSVYCNPTRKAFLGIATTTLSQTLVQHKRWSEGDFQILFSKYSPAWYAHGNISLGLQLGYCCYCFWASNSLATVFYSIIPSLYLLRGVSLFPQVSSPWLIPFAYVIIAKYTWSFVEFLWSGGTILGWWNDQRIWLYKRTSSYLFAFIDTILNSLGYSDSAFVITAKVSDEDVSHRYEKEVMEFGASSPMFTVLATLALLNLFCFLGVVKEAIMGEGMTKLYETMPLQILLCGVLILINLPLYQALYLRKDKGKMPSSIAFKSMAFSVFACICFKYLY</sequence>
<evidence type="ECO:0000256" key="4">
    <source>
        <dbReference type="ARBA" id="ARBA00022692"/>
    </source>
</evidence>
<evidence type="ECO:0000256" key="6">
    <source>
        <dbReference type="ARBA" id="ARBA00023136"/>
    </source>
</evidence>
<feature type="transmembrane region" description="Helical" evidence="8">
    <location>
        <begin position="235"/>
        <end position="257"/>
    </location>
</feature>
<dbReference type="Pfam" id="PF03552">
    <property type="entry name" value="Cellulose_synt"/>
    <property type="match status" value="2"/>
</dbReference>
<evidence type="ECO:0000256" key="8">
    <source>
        <dbReference type="SAM" id="Phobius"/>
    </source>
</evidence>
<feature type="transmembrane region" description="Helical" evidence="8">
    <location>
        <begin position="278"/>
        <end position="301"/>
    </location>
</feature>
<keyword evidence="3" id="KW-0808">Transferase</keyword>
<dbReference type="GO" id="GO:0030244">
    <property type="term" value="P:cellulose biosynthetic process"/>
    <property type="evidence" value="ECO:0007669"/>
    <property type="project" value="InterPro"/>
</dbReference>
<keyword evidence="4 8" id="KW-0812">Transmembrane</keyword>
<name>A0A314YAG7_PRUYE</name>
<evidence type="ECO:0000256" key="1">
    <source>
        <dbReference type="ARBA" id="ARBA00004308"/>
    </source>
</evidence>
<comment type="subcellular location">
    <subcellularLocation>
        <location evidence="1">Endomembrane system</location>
    </subcellularLocation>
</comment>
<evidence type="ECO:0008006" key="11">
    <source>
        <dbReference type="Google" id="ProtNLM"/>
    </source>
</evidence>
<dbReference type="STRING" id="2094558.A0A314YAG7"/>
<proteinExistence type="predicted"/>
<dbReference type="GO" id="GO:0012505">
    <property type="term" value="C:endomembrane system"/>
    <property type="evidence" value="ECO:0007669"/>
    <property type="project" value="UniProtKB-SubCell"/>
</dbReference>
<keyword evidence="2" id="KW-0328">Glycosyltransferase</keyword>
<evidence type="ECO:0000256" key="3">
    <source>
        <dbReference type="ARBA" id="ARBA00022679"/>
    </source>
</evidence>
<feature type="transmembrane region" description="Helical" evidence="8">
    <location>
        <begin position="321"/>
        <end position="344"/>
    </location>
</feature>
<protein>
    <recommendedName>
        <fullName evidence="11">Cellulose synthase-like protein E1</fullName>
    </recommendedName>
</protein>
<gene>
    <name evidence="9" type="ORF">Pyn_12448</name>
</gene>
<evidence type="ECO:0000256" key="5">
    <source>
        <dbReference type="ARBA" id="ARBA00022989"/>
    </source>
</evidence>
<keyword evidence="5 8" id="KW-1133">Transmembrane helix</keyword>
<keyword evidence="10" id="KW-1185">Reference proteome</keyword>